<keyword evidence="1" id="KW-0472">Membrane</keyword>
<evidence type="ECO:0000256" key="1">
    <source>
        <dbReference type="SAM" id="Phobius"/>
    </source>
</evidence>
<feature type="transmembrane region" description="Helical" evidence="1">
    <location>
        <begin position="12"/>
        <end position="31"/>
    </location>
</feature>
<accession>A0A974DIA7</accession>
<protein>
    <submittedName>
        <fullName evidence="2">Uncharacterized protein</fullName>
    </submittedName>
</protein>
<dbReference type="AlphaFoldDB" id="A0A974DIA7"/>
<evidence type="ECO:0000313" key="3">
    <source>
        <dbReference type="Proteomes" id="UP000694892"/>
    </source>
</evidence>
<reference evidence="3" key="1">
    <citation type="journal article" date="2016" name="Nature">
        <title>Genome evolution in the allotetraploid frog Xenopus laevis.</title>
        <authorList>
            <person name="Session A.M."/>
            <person name="Uno Y."/>
            <person name="Kwon T."/>
            <person name="Chapman J.A."/>
            <person name="Toyoda A."/>
            <person name="Takahashi S."/>
            <person name="Fukui A."/>
            <person name="Hikosaka A."/>
            <person name="Suzuki A."/>
            <person name="Kondo M."/>
            <person name="van Heeringen S.J."/>
            <person name="Quigley I."/>
            <person name="Heinz S."/>
            <person name="Ogino H."/>
            <person name="Ochi H."/>
            <person name="Hellsten U."/>
            <person name="Lyons J.B."/>
            <person name="Simakov O."/>
            <person name="Putnam N."/>
            <person name="Stites J."/>
            <person name="Kuroki Y."/>
            <person name="Tanaka T."/>
            <person name="Michiue T."/>
            <person name="Watanabe M."/>
            <person name="Bogdanovic O."/>
            <person name="Lister R."/>
            <person name="Georgiou G."/>
            <person name="Paranjpe S.S."/>
            <person name="van Kruijsbergen I."/>
            <person name="Shu S."/>
            <person name="Carlson J."/>
            <person name="Kinoshita T."/>
            <person name="Ohta Y."/>
            <person name="Mawaribuchi S."/>
            <person name="Jenkins J."/>
            <person name="Grimwood J."/>
            <person name="Schmutz J."/>
            <person name="Mitros T."/>
            <person name="Mozaffari S.V."/>
            <person name="Suzuki Y."/>
            <person name="Haramoto Y."/>
            <person name="Yamamoto T.S."/>
            <person name="Takagi C."/>
            <person name="Heald R."/>
            <person name="Miller K."/>
            <person name="Haudenschild C."/>
            <person name="Kitzman J."/>
            <person name="Nakayama T."/>
            <person name="Izutsu Y."/>
            <person name="Robert J."/>
            <person name="Fortriede J."/>
            <person name="Burns K."/>
            <person name="Lotay V."/>
            <person name="Karimi K."/>
            <person name="Yasuoka Y."/>
            <person name="Dichmann D.S."/>
            <person name="Flajnik M.F."/>
            <person name="Houston D.W."/>
            <person name="Shendure J."/>
            <person name="DuPasquier L."/>
            <person name="Vize P.D."/>
            <person name="Zorn A.M."/>
            <person name="Ito M."/>
            <person name="Marcotte E.M."/>
            <person name="Wallingford J.B."/>
            <person name="Ito Y."/>
            <person name="Asashima M."/>
            <person name="Ueno N."/>
            <person name="Matsuda Y."/>
            <person name="Veenstra G.J."/>
            <person name="Fujiyama A."/>
            <person name="Harland R.M."/>
            <person name="Taira M."/>
            <person name="Rokhsar D.S."/>
        </authorList>
    </citation>
    <scope>NUCLEOTIDE SEQUENCE [LARGE SCALE GENOMIC DNA]</scope>
    <source>
        <strain evidence="3">J</strain>
    </source>
</reference>
<sequence length="96" mass="11118">MIIFVTLHSYFYVLLCLFFCLIYHCINYYCIKKMDGTAYTVMLYNDIHTSLLSDRLLSNSLPSGLLAIISKASSETDLTKNDYVFKIMNLPYVLHT</sequence>
<organism evidence="2 3">
    <name type="scientific">Xenopus laevis</name>
    <name type="common">African clawed frog</name>
    <dbReference type="NCBI Taxonomy" id="8355"/>
    <lineage>
        <taxon>Eukaryota</taxon>
        <taxon>Metazoa</taxon>
        <taxon>Chordata</taxon>
        <taxon>Craniata</taxon>
        <taxon>Vertebrata</taxon>
        <taxon>Euteleostomi</taxon>
        <taxon>Amphibia</taxon>
        <taxon>Batrachia</taxon>
        <taxon>Anura</taxon>
        <taxon>Pipoidea</taxon>
        <taxon>Pipidae</taxon>
        <taxon>Xenopodinae</taxon>
        <taxon>Xenopus</taxon>
        <taxon>Xenopus</taxon>
    </lineage>
</organism>
<dbReference type="Proteomes" id="UP000694892">
    <property type="component" value="Chromosome 2S"/>
</dbReference>
<keyword evidence="1" id="KW-0812">Transmembrane</keyword>
<gene>
    <name evidence="2" type="ORF">XELAEV_18015411mg</name>
</gene>
<name>A0A974DIA7_XENLA</name>
<proteinExistence type="predicted"/>
<keyword evidence="1" id="KW-1133">Transmembrane helix</keyword>
<evidence type="ECO:0000313" key="2">
    <source>
        <dbReference type="EMBL" id="OCT92353.1"/>
    </source>
</evidence>
<dbReference type="EMBL" id="CM004469">
    <property type="protein sequence ID" value="OCT92353.1"/>
    <property type="molecule type" value="Genomic_DNA"/>
</dbReference>